<dbReference type="EMBL" id="JACHHZ010000004">
    <property type="protein sequence ID" value="MBB6095009.1"/>
    <property type="molecule type" value="Genomic_DNA"/>
</dbReference>
<dbReference type="SUPFAM" id="SSF160930">
    <property type="entry name" value="FlhC-like"/>
    <property type="match status" value="1"/>
</dbReference>
<dbReference type="Proteomes" id="UP000588068">
    <property type="component" value="Unassembled WGS sequence"/>
</dbReference>
<protein>
    <submittedName>
        <fullName evidence="1">Uncharacterized protein</fullName>
    </submittedName>
</protein>
<evidence type="ECO:0000313" key="2">
    <source>
        <dbReference type="Proteomes" id="UP000588068"/>
    </source>
</evidence>
<dbReference type="AlphaFoldDB" id="A0A841HRT2"/>
<accession>A0A841HRT2</accession>
<name>A0A841HRT2_9GAMM</name>
<keyword evidence="2" id="KW-1185">Reference proteome</keyword>
<gene>
    <name evidence="1" type="ORF">HNQ60_003896</name>
</gene>
<comment type="caution">
    <text evidence="1">The sequence shown here is derived from an EMBL/GenBank/DDBJ whole genome shotgun (WGS) entry which is preliminary data.</text>
</comment>
<organism evidence="1 2">
    <name type="scientific">Povalibacter uvarum</name>
    <dbReference type="NCBI Taxonomy" id="732238"/>
    <lineage>
        <taxon>Bacteria</taxon>
        <taxon>Pseudomonadati</taxon>
        <taxon>Pseudomonadota</taxon>
        <taxon>Gammaproteobacteria</taxon>
        <taxon>Steroidobacterales</taxon>
        <taxon>Steroidobacteraceae</taxon>
        <taxon>Povalibacter</taxon>
    </lineage>
</organism>
<proteinExistence type="predicted"/>
<evidence type="ECO:0000313" key="1">
    <source>
        <dbReference type="EMBL" id="MBB6095009.1"/>
    </source>
</evidence>
<sequence length="146" mass="16059">MRHRGPPPTSFAVFLSTLRKREEAAALAVHWRVLESVGIANDKAVRKMTPVELGERLCAAFESYLACFPKSALDLEHLVLLVRGLEQADTIALSRCNHCEAVTLADLLEARRRLCSHCQGMADAAVPTEPRNSFSGIGEASQQELF</sequence>
<reference evidence="1 2" key="1">
    <citation type="submission" date="2020-08" db="EMBL/GenBank/DDBJ databases">
        <title>Genomic Encyclopedia of Type Strains, Phase IV (KMG-IV): sequencing the most valuable type-strain genomes for metagenomic binning, comparative biology and taxonomic classification.</title>
        <authorList>
            <person name="Goeker M."/>
        </authorList>
    </citation>
    <scope>NUCLEOTIDE SEQUENCE [LARGE SCALE GENOMIC DNA]</scope>
    <source>
        <strain evidence="1 2">DSM 26723</strain>
    </source>
</reference>